<evidence type="ECO:0000256" key="1">
    <source>
        <dbReference type="ARBA" id="ARBA00023054"/>
    </source>
</evidence>
<evidence type="ECO:0000313" key="5">
    <source>
        <dbReference type="Proteomes" id="UP000694892"/>
    </source>
</evidence>
<dbReference type="OMA" id="MPNVINM"/>
<evidence type="ECO:0000256" key="2">
    <source>
        <dbReference type="SAM" id="MobiDB-lite"/>
    </source>
</evidence>
<dbReference type="PANTHER" id="PTHR15705:SF1">
    <property type="entry name" value="RIKEN CDNA 9330159F19 GENE"/>
    <property type="match status" value="1"/>
</dbReference>
<dbReference type="Pfam" id="PF14818">
    <property type="entry name" value="SOGA1-2-like_CC"/>
    <property type="match status" value="1"/>
</dbReference>
<dbReference type="InterPro" id="IPR027882">
    <property type="entry name" value="SOGA1/2-like_CC"/>
</dbReference>
<organism evidence="4 5">
    <name type="scientific">Xenopus laevis</name>
    <name type="common">African clawed frog</name>
    <dbReference type="NCBI Taxonomy" id="8355"/>
    <lineage>
        <taxon>Eukaryota</taxon>
        <taxon>Metazoa</taxon>
        <taxon>Chordata</taxon>
        <taxon>Craniata</taxon>
        <taxon>Vertebrata</taxon>
        <taxon>Euteleostomi</taxon>
        <taxon>Amphibia</taxon>
        <taxon>Batrachia</taxon>
        <taxon>Anura</taxon>
        <taxon>Pipoidea</taxon>
        <taxon>Pipidae</taxon>
        <taxon>Xenopodinae</taxon>
        <taxon>Xenopus</taxon>
        <taxon>Xenopus</taxon>
    </lineage>
</organism>
<protein>
    <recommendedName>
        <fullName evidence="3">SOGA 1/2-like coiled-coil domain-containing protein</fullName>
    </recommendedName>
</protein>
<name>A0A974HJV7_XENLA</name>
<keyword evidence="1" id="KW-0175">Coiled coil</keyword>
<dbReference type="EMBL" id="CM004474">
    <property type="protein sequence ID" value="OCT80176.1"/>
    <property type="molecule type" value="Genomic_DNA"/>
</dbReference>
<feature type="region of interest" description="Disordered" evidence="2">
    <location>
        <begin position="581"/>
        <end position="620"/>
    </location>
</feature>
<proteinExistence type="predicted"/>
<feature type="region of interest" description="Disordered" evidence="2">
    <location>
        <begin position="77"/>
        <end position="128"/>
    </location>
</feature>
<evidence type="ECO:0000313" key="4">
    <source>
        <dbReference type="EMBL" id="OCT80176.1"/>
    </source>
</evidence>
<gene>
    <name evidence="4" type="ORF">XELAEV_18026991mg</name>
</gene>
<feature type="domain" description="SOGA 1/2-like coiled-coil" evidence="3">
    <location>
        <begin position="1"/>
        <end position="54"/>
    </location>
</feature>
<evidence type="ECO:0000259" key="3">
    <source>
        <dbReference type="Pfam" id="PF14818"/>
    </source>
</evidence>
<feature type="compositionally biased region" description="Basic and acidic residues" evidence="2">
    <location>
        <begin position="83"/>
        <end position="100"/>
    </location>
</feature>
<accession>A0A974HJV7</accession>
<dbReference type="PANTHER" id="PTHR15705">
    <property type="entry name" value="MCG7194, ISOFORM CRA_A"/>
    <property type="match status" value="1"/>
</dbReference>
<dbReference type="Proteomes" id="UP000694892">
    <property type="component" value="Chromosome 5L"/>
</dbReference>
<dbReference type="AlphaFoldDB" id="A0A974HJV7"/>
<sequence length="620" mass="70131">MELRRPLENNERHWKVEKMELLERFDSERKEWESQWKIMQKKIEELYQEVKLRRENKLNGYEEGLTAKSLQLSVPIYNSEPRNSSDKARHMLQSTDKKMDVSSIAVPKNSPKPKEKKPHTLESSHPQHNVLKLEPEKYLSTKMSKPENDALNDALREIARVSEELCKFQDEIRGRSNCKRMGTNLAACGNYDAGAKDFKIDKNMPSSKVSKTNERSTENYVNNPVILNSLSQQSEIGGTSLVSHESSFPPSYFSSNIASQLSSANESYDTYEGCSSVCSNVNSYHVVTSHSDAVGKNDNGLCHVSCLYDIGTLDKSNPVKSFLDNIADYDSLVFETDAWNSTMSISRLPCSNFCSDEIMSEHYPNASEFRPEMATNGKLAAKIDEFNRMVFKTEKGSKVFHEPLFDMCHPAKQEPCIHLLGDSLATAQTNAEPDNEAEMTVESYENSTIQSVKSKVQKWQANGSHSRSSYQNMLLEHNWTPSNLSGRPRSADSRSNYGVVEKLLKSYENKAPNHNSKHVLRKRTNSDFLLTDANSEKLTRCLEMLQIDQVTTSFNNDVPTHRHLRETPECIKLPEISLLGTSSNGKGFSRPARPANRRPPSRWASGRSPSMPPAIRRTAI</sequence>
<reference evidence="5" key="1">
    <citation type="journal article" date="2016" name="Nature">
        <title>Genome evolution in the allotetraploid frog Xenopus laevis.</title>
        <authorList>
            <person name="Session A.M."/>
            <person name="Uno Y."/>
            <person name="Kwon T."/>
            <person name="Chapman J.A."/>
            <person name="Toyoda A."/>
            <person name="Takahashi S."/>
            <person name="Fukui A."/>
            <person name="Hikosaka A."/>
            <person name="Suzuki A."/>
            <person name="Kondo M."/>
            <person name="van Heeringen S.J."/>
            <person name="Quigley I."/>
            <person name="Heinz S."/>
            <person name="Ogino H."/>
            <person name="Ochi H."/>
            <person name="Hellsten U."/>
            <person name="Lyons J.B."/>
            <person name="Simakov O."/>
            <person name="Putnam N."/>
            <person name="Stites J."/>
            <person name="Kuroki Y."/>
            <person name="Tanaka T."/>
            <person name="Michiue T."/>
            <person name="Watanabe M."/>
            <person name="Bogdanovic O."/>
            <person name="Lister R."/>
            <person name="Georgiou G."/>
            <person name="Paranjpe S.S."/>
            <person name="van Kruijsbergen I."/>
            <person name="Shu S."/>
            <person name="Carlson J."/>
            <person name="Kinoshita T."/>
            <person name="Ohta Y."/>
            <person name="Mawaribuchi S."/>
            <person name="Jenkins J."/>
            <person name="Grimwood J."/>
            <person name="Schmutz J."/>
            <person name="Mitros T."/>
            <person name="Mozaffari S.V."/>
            <person name="Suzuki Y."/>
            <person name="Haramoto Y."/>
            <person name="Yamamoto T.S."/>
            <person name="Takagi C."/>
            <person name="Heald R."/>
            <person name="Miller K."/>
            <person name="Haudenschild C."/>
            <person name="Kitzman J."/>
            <person name="Nakayama T."/>
            <person name="Izutsu Y."/>
            <person name="Robert J."/>
            <person name="Fortriede J."/>
            <person name="Burns K."/>
            <person name="Lotay V."/>
            <person name="Karimi K."/>
            <person name="Yasuoka Y."/>
            <person name="Dichmann D.S."/>
            <person name="Flajnik M.F."/>
            <person name="Houston D.W."/>
            <person name="Shendure J."/>
            <person name="DuPasquier L."/>
            <person name="Vize P.D."/>
            <person name="Zorn A.M."/>
            <person name="Ito M."/>
            <person name="Marcotte E.M."/>
            <person name="Wallingford J.B."/>
            <person name="Ito Y."/>
            <person name="Asashima M."/>
            <person name="Ueno N."/>
            <person name="Matsuda Y."/>
            <person name="Veenstra G.J."/>
            <person name="Fujiyama A."/>
            <person name="Harland R.M."/>
            <person name="Taira M."/>
            <person name="Rokhsar D.S."/>
        </authorList>
    </citation>
    <scope>NUCLEOTIDE SEQUENCE [LARGE SCALE GENOMIC DNA]</scope>
    <source>
        <strain evidence="5">J</strain>
    </source>
</reference>